<dbReference type="Gene3D" id="3.30.70.330">
    <property type="match status" value="5"/>
</dbReference>
<feature type="compositionally biased region" description="Acidic residues" evidence="6">
    <location>
        <begin position="303"/>
        <end position="321"/>
    </location>
</feature>
<dbReference type="FunFam" id="3.30.70.330:FF:000442">
    <property type="entry name" value="Multiple RNA-binding domain-containing protein 1"/>
    <property type="match status" value="1"/>
</dbReference>
<feature type="region of interest" description="Disordered" evidence="6">
    <location>
        <begin position="170"/>
        <end position="323"/>
    </location>
</feature>
<evidence type="ECO:0000256" key="3">
    <source>
        <dbReference type="ARBA" id="ARBA00022884"/>
    </source>
</evidence>
<feature type="region of interest" description="Disordered" evidence="6">
    <location>
        <begin position="115"/>
        <end position="136"/>
    </location>
</feature>
<dbReference type="CDD" id="cd12317">
    <property type="entry name" value="RRM4_RBM19_RRM3_MRD1"/>
    <property type="match status" value="1"/>
</dbReference>
<reference evidence="8" key="1">
    <citation type="submission" date="2020-12" db="EMBL/GenBank/DDBJ databases">
        <title>Metabolic potential, ecology and presence of endohyphal bacteria is reflected in genomic diversity of Mucoromycotina.</title>
        <authorList>
            <person name="Muszewska A."/>
            <person name="Okrasinska A."/>
            <person name="Steczkiewicz K."/>
            <person name="Drgas O."/>
            <person name="Orlowska M."/>
            <person name="Perlinska-Lenart U."/>
            <person name="Aleksandrzak-Piekarczyk T."/>
            <person name="Szatraj K."/>
            <person name="Zielenkiewicz U."/>
            <person name="Pilsyk S."/>
            <person name="Malc E."/>
            <person name="Mieczkowski P."/>
            <person name="Kruszewska J.S."/>
            <person name="Biernat P."/>
            <person name="Pawlowska J."/>
        </authorList>
    </citation>
    <scope>NUCLEOTIDE SEQUENCE</scope>
    <source>
        <strain evidence="8">WA0000067209</strain>
    </source>
</reference>
<evidence type="ECO:0000256" key="6">
    <source>
        <dbReference type="SAM" id="MobiDB-lite"/>
    </source>
</evidence>
<feature type="domain" description="RRM" evidence="7">
    <location>
        <begin position="546"/>
        <end position="618"/>
    </location>
</feature>
<dbReference type="SUPFAM" id="SSF54928">
    <property type="entry name" value="RNA-binding domain, RBD"/>
    <property type="match status" value="4"/>
</dbReference>
<dbReference type="CDD" id="cd12565">
    <property type="entry name" value="RRM1_MRD1"/>
    <property type="match status" value="1"/>
</dbReference>
<comment type="caution">
    <text evidence="8">The sequence shown here is derived from an EMBL/GenBank/DDBJ whole genome shotgun (WGS) entry which is preliminary data.</text>
</comment>
<dbReference type="InterPro" id="IPR012677">
    <property type="entry name" value="Nucleotide-bd_a/b_plait_sf"/>
</dbReference>
<evidence type="ECO:0000256" key="2">
    <source>
        <dbReference type="ARBA" id="ARBA00022737"/>
    </source>
</evidence>
<feature type="compositionally biased region" description="Basic and acidic residues" evidence="6">
    <location>
        <begin position="261"/>
        <end position="273"/>
    </location>
</feature>
<keyword evidence="9" id="KW-1185">Reference proteome</keyword>
<protein>
    <recommendedName>
        <fullName evidence="7">RRM domain-containing protein</fullName>
    </recommendedName>
</protein>
<keyword evidence="3 5" id="KW-0694">RNA-binding</keyword>
<evidence type="ECO:0000313" key="9">
    <source>
        <dbReference type="Proteomes" id="UP000654370"/>
    </source>
</evidence>
<evidence type="ECO:0000313" key="8">
    <source>
        <dbReference type="EMBL" id="KAG2173752.1"/>
    </source>
</evidence>
<feature type="compositionally biased region" description="Acidic residues" evidence="6">
    <location>
        <begin position="232"/>
        <end position="248"/>
    </location>
</feature>
<evidence type="ECO:0000256" key="1">
    <source>
        <dbReference type="ARBA" id="ARBA00004123"/>
    </source>
</evidence>
<dbReference type="SMART" id="SM00360">
    <property type="entry name" value="RRM"/>
    <property type="match status" value="5"/>
</dbReference>
<dbReference type="GO" id="GO:0005634">
    <property type="term" value="C:nucleus"/>
    <property type="evidence" value="ECO:0007669"/>
    <property type="project" value="UniProtKB-SubCell"/>
</dbReference>
<feature type="compositionally biased region" description="Low complexity" evidence="6">
    <location>
        <begin position="187"/>
        <end position="198"/>
    </location>
</feature>
<comment type="subcellular location">
    <subcellularLocation>
        <location evidence="1">Nucleus</location>
    </subcellularLocation>
</comment>
<feature type="compositionally biased region" description="Basic and acidic residues" evidence="6">
    <location>
        <begin position="855"/>
        <end position="868"/>
    </location>
</feature>
<feature type="non-terminal residue" evidence="8">
    <location>
        <position position="1"/>
    </location>
</feature>
<feature type="region of interest" description="Disordered" evidence="6">
    <location>
        <begin position="855"/>
        <end position="882"/>
    </location>
</feature>
<feature type="domain" description="RRM" evidence="7">
    <location>
        <begin position="769"/>
        <end position="846"/>
    </location>
</feature>
<dbReference type="InterPro" id="IPR051945">
    <property type="entry name" value="RRM_MRD1_RNA_proc_ribogen"/>
</dbReference>
<sequence length="899" mass="100144">SRLIVKNLPKHLSEDRLREHFASQGEVTDAKLMKTSSGISRRFAFIGYRTEKDAARARKYFNDTYIDTSKIIVEKSKPIGDATLPRPWSAYSAGSSANTQKLGTHRVINIQEAKSANGKDNEVQNEAQKGEAERKKQHISKLYEDLENPKLKEYLGVMSKKKGQTWANDDIVATKEDGPEKTRKNGKAAPKVATVAVANRKTGGTGQVLTKTHVTFDDSDDELYESMPPSKDEDEEEENEEEEGEEPVEDKSAINGMSDLDYLRSKMTLKEDADINESELQSENEEAEDKEDDDHKANKDGDDGSEGGDYIDEDSDKEEMDVDKKEDLVEQLRPVLNQEPPMRPPIEPEVSPIDQISDTGRLFVRNLPYTCSEDDLKKLFQKFGPLSEVHMPIAKDTKKPKGFAYILYLLPEHAIKAFQSLDQQSFQGRLLHILPAKEKPQAKEESDAGPNGVKLSSVKKQKDSQRKAQAGSDFNWNALFMSGDAIAASIADRLGVSKADVLNPEADNQAVRLALAETQIVNETKEFFSKHGIVLDSFAKKERSDTVILVKNIPYGTSEEELRDLFGKHGDLGRVLLPPAKTIAVVEFLEPSEARAAFSALAYRRFKDTLIYLEKGPKDMFSSKYNPEAIAAAAATEATKEGKKAITGSELVGTDNDTTDLDAVEGSTLFVKNLNFSTTAEVLKKAFSSIQGYRSSRINVKDDPKHPSKKLSMGFGFVEFDNKQNAEKAMKAMQGYNLDGHALQLKFSHRKTTASDASKPGSSKTAQGTKLIVRNVPFEATKKDIRELFGSYGQLKSLRIPKKFNGGHRGFAFLEFMTKQEAKNVFDNMSSIHLYGRHLVLEWAAEEESVDALREKTGKKFAREDQGPHGRGAKRQRVDLDHDNDAFAATEMQMDDLSD</sequence>
<dbReference type="CDD" id="cd12320">
    <property type="entry name" value="RRM6_RBM19_RRM5_MRD1"/>
    <property type="match status" value="1"/>
</dbReference>
<dbReference type="Proteomes" id="UP000654370">
    <property type="component" value="Unassembled WGS sequence"/>
</dbReference>
<dbReference type="EMBL" id="JAEPQZ010000014">
    <property type="protein sequence ID" value="KAG2173752.1"/>
    <property type="molecule type" value="Genomic_DNA"/>
</dbReference>
<dbReference type="InterPro" id="IPR000504">
    <property type="entry name" value="RRM_dom"/>
</dbReference>
<proteinExistence type="predicted"/>
<dbReference type="PANTHER" id="PTHR48039:SF5">
    <property type="entry name" value="RNA-BINDING PROTEIN 28"/>
    <property type="match status" value="1"/>
</dbReference>
<dbReference type="PROSITE" id="PS50102">
    <property type="entry name" value="RRM"/>
    <property type="match status" value="5"/>
</dbReference>
<feature type="domain" description="RRM" evidence="7">
    <location>
        <begin position="360"/>
        <end position="438"/>
    </location>
</feature>
<dbReference type="PANTHER" id="PTHR48039">
    <property type="entry name" value="RNA-BINDING MOTIF PROTEIN 14B"/>
    <property type="match status" value="1"/>
</dbReference>
<dbReference type="AlphaFoldDB" id="A0A8H7U9V5"/>
<feature type="compositionally biased region" description="Acidic residues" evidence="6">
    <location>
        <begin position="274"/>
        <end position="292"/>
    </location>
</feature>
<organism evidence="8 9">
    <name type="scientific">Mortierella isabellina</name>
    <name type="common">Filamentous fungus</name>
    <name type="synonym">Umbelopsis isabellina</name>
    <dbReference type="NCBI Taxonomy" id="91625"/>
    <lineage>
        <taxon>Eukaryota</taxon>
        <taxon>Fungi</taxon>
        <taxon>Fungi incertae sedis</taxon>
        <taxon>Mucoromycota</taxon>
        <taxon>Mucoromycotina</taxon>
        <taxon>Umbelopsidomycetes</taxon>
        <taxon>Umbelopsidales</taxon>
        <taxon>Umbelopsidaceae</taxon>
        <taxon>Umbelopsis</taxon>
    </lineage>
</organism>
<dbReference type="OrthoDB" id="439639at2759"/>
<keyword evidence="4" id="KW-0539">Nucleus</keyword>
<feature type="domain" description="RRM" evidence="7">
    <location>
        <begin position="667"/>
        <end position="750"/>
    </location>
</feature>
<feature type="compositionally biased region" description="Basic and acidic residues" evidence="6">
    <location>
        <begin position="437"/>
        <end position="446"/>
    </location>
</feature>
<feature type="region of interest" description="Disordered" evidence="6">
    <location>
        <begin position="437"/>
        <end position="469"/>
    </location>
</feature>
<feature type="compositionally biased region" description="Basic and acidic residues" evidence="6">
    <location>
        <begin position="293"/>
        <end position="302"/>
    </location>
</feature>
<name>A0A8H7U9V5_MORIS</name>
<feature type="compositionally biased region" description="Basic and acidic residues" evidence="6">
    <location>
        <begin position="117"/>
        <end position="134"/>
    </location>
</feature>
<evidence type="ECO:0000256" key="5">
    <source>
        <dbReference type="PROSITE-ProRule" id="PRU00176"/>
    </source>
</evidence>
<gene>
    <name evidence="8" type="ORF">INT43_005172</name>
</gene>
<accession>A0A8H7U9V5</accession>
<feature type="compositionally biased region" description="Basic and acidic residues" evidence="6">
    <location>
        <begin position="172"/>
        <end position="183"/>
    </location>
</feature>
<keyword evidence="2" id="KW-0677">Repeat</keyword>
<evidence type="ECO:0000259" key="7">
    <source>
        <dbReference type="PROSITE" id="PS50102"/>
    </source>
</evidence>
<feature type="domain" description="RRM" evidence="7">
    <location>
        <begin position="1"/>
        <end position="78"/>
    </location>
</feature>
<dbReference type="Pfam" id="PF00076">
    <property type="entry name" value="RRM_1"/>
    <property type="match status" value="5"/>
</dbReference>
<dbReference type="GO" id="GO:0003729">
    <property type="term" value="F:mRNA binding"/>
    <property type="evidence" value="ECO:0007669"/>
    <property type="project" value="TreeGrafter"/>
</dbReference>
<dbReference type="InterPro" id="IPR035979">
    <property type="entry name" value="RBD_domain_sf"/>
</dbReference>
<evidence type="ECO:0000256" key="4">
    <source>
        <dbReference type="ARBA" id="ARBA00023242"/>
    </source>
</evidence>